<dbReference type="CDD" id="cd16653">
    <property type="entry name" value="RING-like_Rtf2"/>
    <property type="match status" value="1"/>
</dbReference>
<gene>
    <name evidence="3" type="ORF">BZA70DRAFT_280467</name>
</gene>
<evidence type="ECO:0000313" key="3">
    <source>
        <dbReference type="EMBL" id="KAK7204311.1"/>
    </source>
</evidence>
<dbReference type="EMBL" id="JBBJBU010000008">
    <property type="protein sequence ID" value="KAK7204311.1"/>
    <property type="molecule type" value="Genomic_DNA"/>
</dbReference>
<dbReference type="PANTHER" id="PTHR12775">
    <property type="entry name" value="PROTEIN C20ORF43 HOMOLOG"/>
    <property type="match status" value="1"/>
</dbReference>
<dbReference type="InterPro" id="IPR006735">
    <property type="entry name" value="Rtf2"/>
</dbReference>
<organism evidence="3 4">
    <name type="scientific">Myxozyma melibiosi</name>
    <dbReference type="NCBI Taxonomy" id="54550"/>
    <lineage>
        <taxon>Eukaryota</taxon>
        <taxon>Fungi</taxon>
        <taxon>Dikarya</taxon>
        <taxon>Ascomycota</taxon>
        <taxon>Saccharomycotina</taxon>
        <taxon>Lipomycetes</taxon>
        <taxon>Lipomycetales</taxon>
        <taxon>Lipomycetaceae</taxon>
        <taxon>Myxozyma</taxon>
    </lineage>
</organism>
<dbReference type="Proteomes" id="UP001498771">
    <property type="component" value="Unassembled WGS sequence"/>
</dbReference>
<dbReference type="Pfam" id="PF04641">
    <property type="entry name" value="Rtf2"/>
    <property type="match status" value="1"/>
</dbReference>
<keyword evidence="4" id="KW-1185">Reference proteome</keyword>
<feature type="compositionally biased region" description="Basic residues" evidence="2">
    <location>
        <begin position="207"/>
        <end position="217"/>
    </location>
</feature>
<evidence type="ECO:0000256" key="2">
    <source>
        <dbReference type="SAM" id="MobiDB-lite"/>
    </source>
</evidence>
<dbReference type="PANTHER" id="PTHR12775:SF0">
    <property type="entry name" value="REPLICATION TERMINATION FACTOR 2"/>
    <property type="match status" value="1"/>
</dbReference>
<accession>A0ABR1F386</accession>
<comment type="caution">
    <text evidence="3">The sequence shown here is derived from an EMBL/GenBank/DDBJ whole genome shotgun (WGS) entry which is preliminary data.</text>
</comment>
<comment type="similarity">
    <text evidence="1">Belongs to the rtf2 family.</text>
</comment>
<feature type="compositionally biased region" description="Basic and acidic residues" evidence="2">
    <location>
        <begin position="218"/>
        <end position="247"/>
    </location>
</feature>
<proteinExistence type="inferred from homology"/>
<protein>
    <submittedName>
        <fullName evidence="3">Rtf2 RING-finger-domain-containing protein</fullName>
    </submittedName>
</protein>
<feature type="region of interest" description="Disordered" evidence="2">
    <location>
        <begin position="188"/>
        <end position="247"/>
    </location>
</feature>
<reference evidence="3 4" key="1">
    <citation type="submission" date="2024-03" db="EMBL/GenBank/DDBJ databases">
        <title>Genome-scale model development and genomic sequencing of the oleaginous clade Lipomyces.</title>
        <authorList>
            <consortium name="Lawrence Berkeley National Laboratory"/>
            <person name="Czajka J.J."/>
            <person name="Han Y."/>
            <person name="Kim J."/>
            <person name="Mondo S.J."/>
            <person name="Hofstad B.A."/>
            <person name="Robles A."/>
            <person name="Haridas S."/>
            <person name="Riley R."/>
            <person name="LaButti K."/>
            <person name="Pangilinan J."/>
            <person name="Andreopoulos W."/>
            <person name="Lipzen A."/>
            <person name="Yan J."/>
            <person name="Wang M."/>
            <person name="Ng V."/>
            <person name="Grigoriev I.V."/>
            <person name="Spatafora J.W."/>
            <person name="Magnuson J.K."/>
            <person name="Baker S.E."/>
            <person name="Pomraning K.R."/>
        </authorList>
    </citation>
    <scope>NUCLEOTIDE SEQUENCE [LARGE SCALE GENOMIC DNA]</scope>
    <source>
        <strain evidence="3 4">Phaff 52-87</strain>
    </source>
</reference>
<sequence length="247" mass="27248">MGNDGGSVPTRRELVKDSAREATSSQIFERNQLASEFAWQTCRLSLKPLELPLVSDFLGRLYNKDAVLEWLIAPETYGEGEVLVPHIKSLKDVVVLKIAKDESTGKWICPVTGKEMKAGGAKFVYHAECGHVFAESALKEIEEDECLECSTATAKENLIVINPVLDSDVEKLKARMERLSADGLTHALKSASAAKKKRKQGDGDGKSKKKESGKKKQKAENSKDVDPQRALDSVQEHSKKQRKAVEV</sequence>
<name>A0ABR1F386_9ASCO</name>
<dbReference type="RefSeq" id="XP_064767344.1">
    <property type="nucleotide sequence ID" value="XM_064912963.1"/>
</dbReference>
<dbReference type="InterPro" id="IPR027799">
    <property type="entry name" value="Rtf2_RING-finger"/>
</dbReference>
<dbReference type="GeneID" id="90038475"/>
<evidence type="ECO:0000313" key="4">
    <source>
        <dbReference type="Proteomes" id="UP001498771"/>
    </source>
</evidence>
<evidence type="ECO:0000256" key="1">
    <source>
        <dbReference type="ARBA" id="ARBA00009885"/>
    </source>
</evidence>